<keyword evidence="6" id="KW-0378">Hydrolase</keyword>
<dbReference type="InterPro" id="IPR007052">
    <property type="entry name" value="CS_dom"/>
</dbReference>
<dbReference type="CDD" id="cd20379">
    <property type="entry name" value="Tudor_dTUD-like"/>
    <property type="match status" value="1"/>
</dbReference>
<dbReference type="SUPFAM" id="SSF63748">
    <property type="entry name" value="Tudor/PWWP/MBT"/>
    <property type="match status" value="1"/>
</dbReference>
<feature type="region of interest" description="Disordered" evidence="13">
    <location>
        <begin position="1"/>
        <end position="20"/>
    </location>
</feature>
<dbReference type="InterPro" id="IPR014001">
    <property type="entry name" value="Helicase_ATP-bd"/>
</dbReference>
<dbReference type="Proteomes" id="UP001168821">
    <property type="component" value="Unassembled WGS sequence"/>
</dbReference>
<dbReference type="GO" id="GO:0005737">
    <property type="term" value="C:cytoplasm"/>
    <property type="evidence" value="ECO:0007669"/>
    <property type="project" value="UniProtKB-ARBA"/>
</dbReference>
<dbReference type="EC" id="3.6.4.13" evidence="1"/>
<dbReference type="InterPro" id="IPR027417">
    <property type="entry name" value="P-loop_NTPase"/>
</dbReference>
<dbReference type="PANTHER" id="PTHR22655:SF2">
    <property type="entry name" value="ATP-DEPENDENT RNA HELICASE TDRD12-RELATED"/>
    <property type="match status" value="1"/>
</dbReference>
<evidence type="ECO:0000256" key="10">
    <source>
        <dbReference type="ARBA" id="ARBA00023158"/>
    </source>
</evidence>
<evidence type="ECO:0000256" key="9">
    <source>
        <dbReference type="ARBA" id="ARBA00022871"/>
    </source>
</evidence>
<dbReference type="Pfam" id="PF00567">
    <property type="entry name" value="TUDOR"/>
    <property type="match status" value="1"/>
</dbReference>
<dbReference type="GO" id="GO:0031047">
    <property type="term" value="P:regulatory ncRNA-mediated gene silencing"/>
    <property type="evidence" value="ECO:0007669"/>
    <property type="project" value="UniProtKB-KW"/>
</dbReference>
<dbReference type="GO" id="GO:0051321">
    <property type="term" value="P:meiotic cell cycle"/>
    <property type="evidence" value="ECO:0007669"/>
    <property type="project" value="UniProtKB-KW"/>
</dbReference>
<evidence type="ECO:0000259" key="15">
    <source>
        <dbReference type="PROSITE" id="PS51192"/>
    </source>
</evidence>
<dbReference type="PROSITE" id="PS50304">
    <property type="entry name" value="TUDOR"/>
    <property type="match status" value="1"/>
</dbReference>
<dbReference type="InterPro" id="IPR008978">
    <property type="entry name" value="HSP20-like_chaperone"/>
</dbReference>
<dbReference type="SMART" id="SM00333">
    <property type="entry name" value="TUDOR"/>
    <property type="match status" value="1"/>
</dbReference>
<dbReference type="GO" id="GO:0042078">
    <property type="term" value="P:germ-line stem cell division"/>
    <property type="evidence" value="ECO:0007669"/>
    <property type="project" value="TreeGrafter"/>
</dbReference>
<keyword evidence="3" id="KW-0677">Repeat</keyword>
<dbReference type="PROSITE" id="PS51203">
    <property type="entry name" value="CS"/>
    <property type="match status" value="1"/>
</dbReference>
<evidence type="ECO:0000256" key="3">
    <source>
        <dbReference type="ARBA" id="ARBA00022737"/>
    </source>
</evidence>
<evidence type="ECO:0000256" key="12">
    <source>
        <dbReference type="ARBA" id="ARBA00047984"/>
    </source>
</evidence>
<feature type="domain" description="CS" evidence="16">
    <location>
        <begin position="1098"/>
        <end position="1183"/>
    </location>
</feature>
<comment type="caution">
    <text evidence="17">The sequence shown here is derived from an EMBL/GenBank/DDBJ whole genome shotgun (WGS) entry which is preliminary data.</text>
</comment>
<dbReference type="Gene3D" id="2.30.30.140">
    <property type="match status" value="1"/>
</dbReference>
<dbReference type="Gene3D" id="3.40.50.300">
    <property type="entry name" value="P-loop containing nucleotide triphosphate hydrolases"/>
    <property type="match status" value="1"/>
</dbReference>
<dbReference type="AlphaFoldDB" id="A0AA38MLK6"/>
<keyword evidence="4" id="KW-0547">Nucleotide-binding</keyword>
<gene>
    <name evidence="17" type="ORF">Zmor_004762</name>
</gene>
<evidence type="ECO:0000256" key="2">
    <source>
        <dbReference type="ARBA" id="ARBA00022473"/>
    </source>
</evidence>
<dbReference type="PANTHER" id="PTHR22655">
    <property type="entry name" value="ATP-DEPENDENT RNA HELICASE TDRD12-RELATED"/>
    <property type="match status" value="1"/>
</dbReference>
<keyword evidence="11" id="KW-0469">Meiosis</keyword>
<evidence type="ECO:0000256" key="11">
    <source>
        <dbReference type="ARBA" id="ARBA00023254"/>
    </source>
</evidence>
<dbReference type="GO" id="GO:0003724">
    <property type="term" value="F:RNA helicase activity"/>
    <property type="evidence" value="ECO:0007669"/>
    <property type="project" value="UniProtKB-EC"/>
</dbReference>
<dbReference type="GO" id="GO:0003676">
    <property type="term" value="F:nucleic acid binding"/>
    <property type="evidence" value="ECO:0007669"/>
    <property type="project" value="InterPro"/>
</dbReference>
<evidence type="ECO:0000313" key="17">
    <source>
        <dbReference type="EMBL" id="KAJ3660307.1"/>
    </source>
</evidence>
<evidence type="ECO:0000256" key="13">
    <source>
        <dbReference type="SAM" id="MobiDB-lite"/>
    </source>
</evidence>
<evidence type="ECO:0000313" key="18">
    <source>
        <dbReference type="Proteomes" id="UP001168821"/>
    </source>
</evidence>
<dbReference type="InterPro" id="IPR035437">
    <property type="entry name" value="SNase_OB-fold_sf"/>
</dbReference>
<proteinExistence type="predicted"/>
<dbReference type="PROSITE" id="PS51192">
    <property type="entry name" value="HELICASE_ATP_BIND_1"/>
    <property type="match status" value="1"/>
</dbReference>
<keyword evidence="2" id="KW-0217">Developmental protein</keyword>
<evidence type="ECO:0000256" key="6">
    <source>
        <dbReference type="ARBA" id="ARBA00022801"/>
    </source>
</evidence>
<keyword evidence="5" id="KW-0221">Differentiation</keyword>
<evidence type="ECO:0000256" key="4">
    <source>
        <dbReference type="ARBA" id="ARBA00022741"/>
    </source>
</evidence>
<dbReference type="Pfam" id="PF00270">
    <property type="entry name" value="DEAD"/>
    <property type="match status" value="1"/>
</dbReference>
<keyword evidence="18" id="KW-1185">Reference proteome</keyword>
<dbReference type="GO" id="GO:0005524">
    <property type="term" value="F:ATP binding"/>
    <property type="evidence" value="ECO:0007669"/>
    <property type="project" value="UniProtKB-KW"/>
</dbReference>
<protein>
    <recommendedName>
        <fullName evidence="1">RNA helicase</fullName>
        <ecNumber evidence="1">3.6.4.13</ecNumber>
    </recommendedName>
</protein>
<keyword evidence="10" id="KW-0943">RNA-mediated gene silencing</keyword>
<name>A0AA38MLK6_9CUCU</name>
<evidence type="ECO:0000256" key="8">
    <source>
        <dbReference type="ARBA" id="ARBA00022840"/>
    </source>
</evidence>
<feature type="compositionally biased region" description="Basic and acidic residues" evidence="13">
    <location>
        <begin position="1"/>
        <end position="16"/>
    </location>
</feature>
<evidence type="ECO:0000256" key="1">
    <source>
        <dbReference type="ARBA" id="ARBA00012552"/>
    </source>
</evidence>
<keyword evidence="9" id="KW-0744">Spermatogenesis</keyword>
<keyword evidence="8" id="KW-0067">ATP-binding</keyword>
<feature type="domain" description="Helicase ATP-binding" evidence="15">
    <location>
        <begin position="143"/>
        <end position="325"/>
    </location>
</feature>
<dbReference type="Gene3D" id="2.40.50.90">
    <property type="match status" value="1"/>
</dbReference>
<evidence type="ECO:0000256" key="5">
    <source>
        <dbReference type="ARBA" id="ARBA00022782"/>
    </source>
</evidence>
<accession>A0AA38MLK6</accession>
<evidence type="ECO:0000259" key="14">
    <source>
        <dbReference type="PROSITE" id="PS50304"/>
    </source>
</evidence>
<dbReference type="Gene3D" id="2.60.40.790">
    <property type="match status" value="1"/>
</dbReference>
<dbReference type="SUPFAM" id="SSF49764">
    <property type="entry name" value="HSP20-like chaperones"/>
    <property type="match status" value="1"/>
</dbReference>
<sequence length="1248" mass="143385">MASEKDSFDKDAKKYNPDPLDEGMIVKPHCDCPSCDHWINSADWCPENQLKFEGTRAKSPHEKILQPLLRSEKHPGKKPKINVYSPEEVTKFKKQTAFRTLVHGEVIPKPVEKASESYFSKNIQNSLETLNYRYSVPLQSFAWPALFRQMNVFMIGGHQSGKTLAYLPAVCSFCTADDEKYKELAKHKGPVVIIVCPNSKQCEEIYDLVRKLCSNTRTKIKVSIVTYPVTNVHSTDILITIPESLTHCLKRRIFNLKRLCHLVLEDASALLKNSEDVIYQILQVTDEMLEHRPNSVKVQLIVASDKWTTDLKKLLKSLYETPLVCIENSLEAALYGNIHLEVKFLLESQKLAYLEGILKNEYSVYRTIVICDKDEIMEVNKWLVRKGIDTIALSDDSCVEEIQYCESEWSFMKGGQNKVLLCTDFIFDSLLSVNDAMWLIHYSFPTTWTKFTKRFNALSTHYKSPLEPNKDAIRCKSFVLIDETCEKQMPKILNLLGRLTKDFPSNYQAYADGFRTKSELEKIDLGVDLCGSLKLFGRCANTLCQKRHLVKEGVDTTDDLPKSGKVRFKILNMKDVTQCTVQLVEHVDLEGRTTKINDDDLKKPIVYTENEEKRRPEKIEVGRFYAHCDYTTEGEVYTLCHVVSTDREKVEVKLQTELTLQTFKNKLFELPESIKIVDVYFCNLIPPFHDEHFSGRSFYVAHTSLANHNYKKLLLTGTICLQLDRTLWLDDVGQIFNVGGTDVVKFNLTRHLINLLVVEPCKAQVTSLHKLCTRCDLVLPTYVRQVAKKPVKTKDTEPQRAFLDGNVHEVFLSSIVSPDEFYVRLAKFHPLLVNLEKDIQRAVETEFPDKTLKVEIGKYYLAPDPRGKAYSRVKVLNAENDKVLVFYVDYGDEAIVDVSSIKILPTGFLTKLPFQAIQCRLYGLSPSFGEWDEETTDVLYKYMLEPESDVFRSLYVSDESKDDSDMIRTKVKYSVLLKDGYSDKNVLINQLLLDCGYAISIFDKIYDFEIPKPQEVEDSESDDELQVDDVQEDVDELLDDDFDLEVQDPEEFFKMLGFTDFQKLTSPPSHQAVEYNTNQAPIESLDACASPTTEQPPYLTPEVYWSQTDTTVKLKIKLIGVEDYKVNLTRKKILTFSTTLDDKKYGLKLILHKPVGMERHWASGQEVRVLLSKAEAVDWVQLTGTSKRLRYIHYEIPDAQLKEVKRKFLQLDITDEESDGEDDGLMYHEFSDLDSDFDQELEDSSDLD</sequence>
<dbReference type="SUPFAM" id="SSF52540">
    <property type="entry name" value="P-loop containing nucleoside triphosphate hydrolases"/>
    <property type="match status" value="1"/>
</dbReference>
<dbReference type="GO" id="GO:0007283">
    <property type="term" value="P:spermatogenesis"/>
    <property type="evidence" value="ECO:0007669"/>
    <property type="project" value="UniProtKB-KW"/>
</dbReference>
<dbReference type="EMBL" id="JALNTZ010000002">
    <property type="protein sequence ID" value="KAJ3660307.1"/>
    <property type="molecule type" value="Genomic_DNA"/>
</dbReference>
<feature type="domain" description="Tudor" evidence="14">
    <location>
        <begin position="853"/>
        <end position="911"/>
    </location>
</feature>
<comment type="catalytic activity">
    <reaction evidence="12">
        <text>ATP + H2O = ADP + phosphate + H(+)</text>
        <dbReference type="Rhea" id="RHEA:13065"/>
        <dbReference type="ChEBI" id="CHEBI:15377"/>
        <dbReference type="ChEBI" id="CHEBI:15378"/>
        <dbReference type="ChEBI" id="CHEBI:30616"/>
        <dbReference type="ChEBI" id="CHEBI:43474"/>
        <dbReference type="ChEBI" id="CHEBI:456216"/>
        <dbReference type="EC" id="3.6.4.13"/>
    </reaction>
</comment>
<organism evidence="17 18">
    <name type="scientific">Zophobas morio</name>
    <dbReference type="NCBI Taxonomy" id="2755281"/>
    <lineage>
        <taxon>Eukaryota</taxon>
        <taxon>Metazoa</taxon>
        <taxon>Ecdysozoa</taxon>
        <taxon>Arthropoda</taxon>
        <taxon>Hexapoda</taxon>
        <taxon>Insecta</taxon>
        <taxon>Pterygota</taxon>
        <taxon>Neoptera</taxon>
        <taxon>Endopterygota</taxon>
        <taxon>Coleoptera</taxon>
        <taxon>Polyphaga</taxon>
        <taxon>Cucujiformia</taxon>
        <taxon>Tenebrionidae</taxon>
        <taxon>Zophobas</taxon>
    </lineage>
</organism>
<dbReference type="InterPro" id="IPR011545">
    <property type="entry name" value="DEAD/DEAH_box_helicase_dom"/>
</dbReference>
<dbReference type="InterPro" id="IPR002999">
    <property type="entry name" value="Tudor"/>
</dbReference>
<evidence type="ECO:0000256" key="7">
    <source>
        <dbReference type="ARBA" id="ARBA00022806"/>
    </source>
</evidence>
<evidence type="ECO:0000259" key="16">
    <source>
        <dbReference type="PROSITE" id="PS51203"/>
    </source>
</evidence>
<reference evidence="17" key="1">
    <citation type="journal article" date="2023" name="G3 (Bethesda)">
        <title>Whole genome assemblies of Zophobas morio and Tenebrio molitor.</title>
        <authorList>
            <person name="Kaur S."/>
            <person name="Stinson S.A."/>
            <person name="diCenzo G.C."/>
        </authorList>
    </citation>
    <scope>NUCLEOTIDE SEQUENCE</scope>
    <source>
        <strain evidence="17">QUZm001</strain>
    </source>
</reference>
<keyword evidence="7" id="KW-0347">Helicase</keyword>
<dbReference type="GO" id="GO:0016787">
    <property type="term" value="F:hydrolase activity"/>
    <property type="evidence" value="ECO:0007669"/>
    <property type="project" value="UniProtKB-KW"/>
</dbReference>